<dbReference type="Proteomes" id="UP001190700">
    <property type="component" value="Unassembled WGS sequence"/>
</dbReference>
<feature type="compositionally biased region" description="Basic and acidic residues" evidence="1">
    <location>
        <begin position="92"/>
        <end position="107"/>
    </location>
</feature>
<sequence length="215" mass="23445">MARAAQQAAGGTKMVDKIRVGKQYRITMQLATRQNDPTGQSATSPRRGGAVPGKRAVLRPLQQVAGKENVPEHPTPPPSKGTRILLSSWGGNHKEPEKMSKTTDKENQAPPPEAGYERRGGPLEAVKCKPRIRRDPNTGIRLLKAKHRKRDKALKAAAVFQEMLAIDKATGEAPNAALLEETMAEQQEEGDHDHVGEGSRTKAACVEREDPRGWA</sequence>
<evidence type="ECO:0000313" key="2">
    <source>
        <dbReference type="EMBL" id="KAK3244173.1"/>
    </source>
</evidence>
<dbReference type="EMBL" id="LGRX02032173">
    <property type="protein sequence ID" value="KAK3244173.1"/>
    <property type="molecule type" value="Genomic_DNA"/>
</dbReference>
<protein>
    <submittedName>
        <fullName evidence="2">Uncharacterized protein</fullName>
    </submittedName>
</protein>
<feature type="region of interest" description="Disordered" evidence="1">
    <location>
        <begin position="185"/>
        <end position="215"/>
    </location>
</feature>
<feature type="compositionally biased region" description="Polar residues" evidence="1">
    <location>
        <begin position="29"/>
        <end position="44"/>
    </location>
</feature>
<comment type="caution">
    <text evidence="2">The sequence shown here is derived from an EMBL/GenBank/DDBJ whole genome shotgun (WGS) entry which is preliminary data.</text>
</comment>
<proteinExistence type="predicted"/>
<gene>
    <name evidence="2" type="ORF">CYMTET_46202</name>
</gene>
<keyword evidence="3" id="KW-1185">Reference proteome</keyword>
<evidence type="ECO:0000256" key="1">
    <source>
        <dbReference type="SAM" id="MobiDB-lite"/>
    </source>
</evidence>
<dbReference type="AlphaFoldDB" id="A0AAE0BXT7"/>
<accession>A0AAE0BXT7</accession>
<feature type="compositionally biased region" description="Basic and acidic residues" evidence="1">
    <location>
        <begin position="189"/>
        <end position="215"/>
    </location>
</feature>
<feature type="region of interest" description="Disordered" evidence="1">
    <location>
        <begin position="29"/>
        <end position="125"/>
    </location>
</feature>
<evidence type="ECO:0000313" key="3">
    <source>
        <dbReference type="Proteomes" id="UP001190700"/>
    </source>
</evidence>
<organism evidence="2 3">
    <name type="scientific">Cymbomonas tetramitiformis</name>
    <dbReference type="NCBI Taxonomy" id="36881"/>
    <lineage>
        <taxon>Eukaryota</taxon>
        <taxon>Viridiplantae</taxon>
        <taxon>Chlorophyta</taxon>
        <taxon>Pyramimonadophyceae</taxon>
        <taxon>Pyramimonadales</taxon>
        <taxon>Pyramimonadaceae</taxon>
        <taxon>Cymbomonas</taxon>
    </lineage>
</organism>
<reference evidence="2 3" key="1">
    <citation type="journal article" date="2015" name="Genome Biol. Evol.">
        <title>Comparative Genomics of a Bacterivorous Green Alga Reveals Evolutionary Causalities and Consequences of Phago-Mixotrophic Mode of Nutrition.</title>
        <authorList>
            <person name="Burns J.A."/>
            <person name="Paasch A."/>
            <person name="Narechania A."/>
            <person name="Kim E."/>
        </authorList>
    </citation>
    <scope>NUCLEOTIDE SEQUENCE [LARGE SCALE GENOMIC DNA]</scope>
    <source>
        <strain evidence="2 3">PLY_AMNH</strain>
    </source>
</reference>
<name>A0AAE0BXT7_9CHLO</name>